<keyword evidence="2" id="KW-1185">Reference proteome</keyword>
<dbReference type="Proteomes" id="UP001245285">
    <property type="component" value="Unassembled WGS sequence"/>
</dbReference>
<evidence type="ECO:0000313" key="1">
    <source>
        <dbReference type="EMBL" id="MDT0645530.1"/>
    </source>
</evidence>
<name>A0ABU3CGQ1_9FLAO</name>
<accession>A0ABU3CGQ1</accession>
<protein>
    <submittedName>
        <fullName evidence="1">Transposase</fullName>
    </submittedName>
</protein>
<gene>
    <name evidence="1" type="ORF">RM545_02405</name>
</gene>
<sequence>MANSMKTLARKCFPKAIKVTDCFHVQQLSFIPFLLHIINRTQVKRFVL</sequence>
<proteinExistence type="predicted"/>
<dbReference type="RefSeq" id="WP_311493714.1">
    <property type="nucleotide sequence ID" value="NZ_JAVRHO010000002.1"/>
</dbReference>
<organism evidence="1 2">
    <name type="scientific">Autumnicola lenta</name>
    <dbReference type="NCBI Taxonomy" id="3075593"/>
    <lineage>
        <taxon>Bacteria</taxon>
        <taxon>Pseudomonadati</taxon>
        <taxon>Bacteroidota</taxon>
        <taxon>Flavobacteriia</taxon>
        <taxon>Flavobacteriales</taxon>
        <taxon>Flavobacteriaceae</taxon>
        <taxon>Autumnicola</taxon>
    </lineage>
</organism>
<comment type="caution">
    <text evidence="1">The sequence shown here is derived from an EMBL/GenBank/DDBJ whole genome shotgun (WGS) entry which is preliminary data.</text>
</comment>
<reference evidence="1 2" key="1">
    <citation type="submission" date="2023-09" db="EMBL/GenBank/DDBJ databases">
        <authorList>
            <person name="Rey-Velasco X."/>
        </authorList>
    </citation>
    <scope>NUCLEOTIDE SEQUENCE [LARGE SCALE GENOMIC DNA]</scope>
    <source>
        <strain evidence="1 2">F260</strain>
    </source>
</reference>
<dbReference type="EMBL" id="JAVRHO010000002">
    <property type="protein sequence ID" value="MDT0645530.1"/>
    <property type="molecule type" value="Genomic_DNA"/>
</dbReference>
<evidence type="ECO:0000313" key="2">
    <source>
        <dbReference type="Proteomes" id="UP001245285"/>
    </source>
</evidence>